<organism evidence="1 2">
    <name type="scientific">Candidatus Iainarchaeum sp</name>
    <dbReference type="NCBI Taxonomy" id="3101447"/>
    <lineage>
        <taxon>Archaea</taxon>
        <taxon>Candidatus Iainarchaeota</taxon>
        <taxon>Candidatus Iainarchaeia</taxon>
        <taxon>Candidatus Iainarchaeales</taxon>
        <taxon>Candidatus Iainarchaeaceae</taxon>
        <taxon>Candidatus Iainarchaeum</taxon>
    </lineage>
</organism>
<reference evidence="1" key="1">
    <citation type="submission" date="2021-03" db="EMBL/GenBank/DDBJ databases">
        <authorList>
            <person name="Jaffe A."/>
        </authorList>
    </citation>
    <scope>NUCLEOTIDE SEQUENCE</scope>
    <source>
        <strain evidence="1">RIFCSPLOWO2_01_FULL_43_13</strain>
    </source>
</reference>
<sequence>MSSHTRRLLRGPDNSFLLTTKPFAKPTRHNTIGFELSLKSVEPPFSSKLDEELDFLCSSFGFSEPFGKQNSASLVFKELVKNARMHFPLKTASTLSMLSSSELSRRLRLSRGAIINQLNNLQRSGLVVKRGRLYGVRSNSILRTIEELEADVSKVFEKTKKVAKQIDEDFGMLG</sequence>
<dbReference type="Gene3D" id="1.10.10.10">
    <property type="entry name" value="Winged helix-like DNA-binding domain superfamily/Winged helix DNA-binding domain"/>
    <property type="match status" value="1"/>
</dbReference>
<dbReference type="SUPFAM" id="SSF46785">
    <property type="entry name" value="Winged helix' DNA-binding domain"/>
    <property type="match status" value="1"/>
</dbReference>
<evidence type="ECO:0000313" key="1">
    <source>
        <dbReference type="EMBL" id="MBS3058339.1"/>
    </source>
</evidence>
<proteinExistence type="predicted"/>
<dbReference type="Proteomes" id="UP000680185">
    <property type="component" value="Unassembled WGS sequence"/>
</dbReference>
<accession>A0A8T4KYS4</accession>
<dbReference type="InterPro" id="IPR036388">
    <property type="entry name" value="WH-like_DNA-bd_sf"/>
</dbReference>
<name>A0A8T4KYS4_9ARCH</name>
<comment type="caution">
    <text evidence="1">The sequence shown here is derived from an EMBL/GenBank/DDBJ whole genome shotgun (WGS) entry which is preliminary data.</text>
</comment>
<evidence type="ECO:0000313" key="2">
    <source>
        <dbReference type="Proteomes" id="UP000680185"/>
    </source>
</evidence>
<dbReference type="InterPro" id="IPR036390">
    <property type="entry name" value="WH_DNA-bd_sf"/>
</dbReference>
<dbReference type="EMBL" id="JAGVWB010000019">
    <property type="protein sequence ID" value="MBS3058339.1"/>
    <property type="molecule type" value="Genomic_DNA"/>
</dbReference>
<protein>
    <submittedName>
        <fullName evidence="1">Uncharacterized protein</fullName>
    </submittedName>
</protein>
<dbReference type="AlphaFoldDB" id="A0A8T4KYS4"/>
<gene>
    <name evidence="1" type="ORF">J4478_02970</name>
</gene>
<reference evidence="1" key="2">
    <citation type="submission" date="2021-05" db="EMBL/GenBank/DDBJ databases">
        <title>Protein family content uncovers lineage relationships and bacterial pathway maintenance mechanisms in DPANN archaea.</title>
        <authorList>
            <person name="Castelle C.J."/>
            <person name="Meheust R."/>
            <person name="Jaffe A.L."/>
            <person name="Seitz K."/>
            <person name="Gong X."/>
            <person name="Baker B.J."/>
            <person name="Banfield J.F."/>
        </authorList>
    </citation>
    <scope>NUCLEOTIDE SEQUENCE</scope>
    <source>
        <strain evidence="1">RIFCSPLOWO2_01_FULL_43_13</strain>
    </source>
</reference>